<protein>
    <recommendedName>
        <fullName evidence="3">Peptidase S1 domain-containing protein</fullName>
    </recommendedName>
</protein>
<name>A0ABD2X3H8_9HYME</name>
<dbReference type="Gene3D" id="2.40.10.10">
    <property type="entry name" value="Trypsin-like serine proteases"/>
    <property type="match status" value="1"/>
</dbReference>
<evidence type="ECO:0000256" key="2">
    <source>
        <dbReference type="ARBA" id="ARBA00024195"/>
    </source>
</evidence>
<dbReference type="CDD" id="cd00190">
    <property type="entry name" value="Tryp_SPc"/>
    <property type="match status" value="1"/>
</dbReference>
<organism evidence="4 5">
    <name type="scientific">Trichogramma kaykai</name>
    <dbReference type="NCBI Taxonomy" id="54128"/>
    <lineage>
        <taxon>Eukaryota</taxon>
        <taxon>Metazoa</taxon>
        <taxon>Ecdysozoa</taxon>
        <taxon>Arthropoda</taxon>
        <taxon>Hexapoda</taxon>
        <taxon>Insecta</taxon>
        <taxon>Pterygota</taxon>
        <taxon>Neoptera</taxon>
        <taxon>Endopterygota</taxon>
        <taxon>Hymenoptera</taxon>
        <taxon>Apocrita</taxon>
        <taxon>Proctotrupomorpha</taxon>
        <taxon>Chalcidoidea</taxon>
        <taxon>Trichogrammatidae</taxon>
        <taxon>Trichogramma</taxon>
    </lineage>
</organism>
<reference evidence="4 5" key="1">
    <citation type="journal article" date="2024" name="bioRxiv">
        <title>A reference genome for Trichogramma kaykai: A tiny desert-dwelling parasitoid wasp with competing sex-ratio distorters.</title>
        <authorList>
            <person name="Culotta J."/>
            <person name="Lindsey A.R."/>
        </authorList>
    </citation>
    <scope>NUCLEOTIDE SEQUENCE [LARGE SCALE GENOMIC DNA]</scope>
    <source>
        <strain evidence="4 5">KSX58</strain>
    </source>
</reference>
<evidence type="ECO:0000313" key="5">
    <source>
        <dbReference type="Proteomes" id="UP001627154"/>
    </source>
</evidence>
<evidence type="ECO:0000313" key="4">
    <source>
        <dbReference type="EMBL" id="KAL3399341.1"/>
    </source>
</evidence>
<dbReference type="AlphaFoldDB" id="A0ABD2X3H8"/>
<dbReference type="EMBL" id="JBJJXI010000056">
    <property type="protein sequence ID" value="KAL3399341.1"/>
    <property type="molecule type" value="Genomic_DNA"/>
</dbReference>
<evidence type="ECO:0000259" key="3">
    <source>
        <dbReference type="PROSITE" id="PS50240"/>
    </source>
</evidence>
<evidence type="ECO:0000256" key="1">
    <source>
        <dbReference type="ARBA" id="ARBA00023157"/>
    </source>
</evidence>
<keyword evidence="1" id="KW-1015">Disulfide bond</keyword>
<dbReference type="Proteomes" id="UP001627154">
    <property type="component" value="Unassembled WGS sequence"/>
</dbReference>
<dbReference type="SMART" id="SM00020">
    <property type="entry name" value="Tryp_SPc"/>
    <property type="match status" value="1"/>
</dbReference>
<comment type="caution">
    <text evidence="4">The sequence shown here is derived from an EMBL/GenBank/DDBJ whole genome shotgun (WGS) entry which is preliminary data.</text>
</comment>
<dbReference type="PANTHER" id="PTHR24256">
    <property type="entry name" value="TRYPTASE-RELATED"/>
    <property type="match status" value="1"/>
</dbReference>
<comment type="similarity">
    <text evidence="2">Belongs to the peptidase S1 family. CLIP subfamily.</text>
</comment>
<dbReference type="InterPro" id="IPR051487">
    <property type="entry name" value="Ser/Thr_Proteases_Immune/Dev"/>
</dbReference>
<sequence length="210" mass="23585">MVWRRILNPNDVRILLGVNKLDDQNGTIYEVEEIIMHENYTTNPNVYYAADIALIRVAEDIVFNDRIQPVKLASSKHPEDLLPVGTPVVVTGWGYTQACMEVTDETTNDLRMAKMIIYDFDKCQNDYLKELQKTYQTDDFGGLGWGLDRGMICCIGHSHTCKGDSGGPVVDERGIQVGIVSFGIVGLPDVNTNVWFYSEWIASNSKITES</sequence>
<dbReference type="PROSITE" id="PS50240">
    <property type="entry name" value="TRYPSIN_DOM"/>
    <property type="match status" value="1"/>
</dbReference>
<dbReference type="Pfam" id="PF00089">
    <property type="entry name" value="Trypsin"/>
    <property type="match status" value="1"/>
</dbReference>
<gene>
    <name evidence="4" type="ORF">TKK_007206</name>
</gene>
<accession>A0ABD2X3H8</accession>
<keyword evidence="5" id="KW-1185">Reference proteome</keyword>
<feature type="domain" description="Peptidase S1" evidence="3">
    <location>
        <begin position="1"/>
        <end position="206"/>
    </location>
</feature>
<dbReference type="InterPro" id="IPR001254">
    <property type="entry name" value="Trypsin_dom"/>
</dbReference>
<dbReference type="InterPro" id="IPR009003">
    <property type="entry name" value="Peptidase_S1_PA"/>
</dbReference>
<dbReference type="InterPro" id="IPR043504">
    <property type="entry name" value="Peptidase_S1_PA_chymotrypsin"/>
</dbReference>
<dbReference type="SUPFAM" id="SSF50494">
    <property type="entry name" value="Trypsin-like serine proteases"/>
    <property type="match status" value="1"/>
</dbReference>
<proteinExistence type="inferred from homology"/>